<evidence type="ECO:0000256" key="2">
    <source>
        <dbReference type="SAM" id="Phobius"/>
    </source>
</evidence>
<keyword evidence="2" id="KW-0472">Membrane</keyword>
<name>A0A077W6H5_9FUNG</name>
<feature type="transmembrane region" description="Helical" evidence="2">
    <location>
        <begin position="53"/>
        <end position="72"/>
    </location>
</feature>
<keyword evidence="2" id="KW-1133">Transmembrane helix</keyword>
<feature type="domain" description="N-acetyltransferase" evidence="3">
    <location>
        <begin position="105"/>
        <end position="291"/>
    </location>
</feature>
<dbReference type="CDD" id="cd04301">
    <property type="entry name" value="NAT_SF"/>
    <property type="match status" value="1"/>
</dbReference>
<dbReference type="AlphaFoldDB" id="A0A077W6H5"/>
<dbReference type="GO" id="GO:0008080">
    <property type="term" value="F:N-acetyltransferase activity"/>
    <property type="evidence" value="ECO:0007669"/>
    <property type="project" value="InterPro"/>
</dbReference>
<dbReference type="PANTHER" id="PTHR13947:SF37">
    <property type="entry name" value="LD18367P"/>
    <property type="match status" value="1"/>
</dbReference>
<feature type="transmembrane region" description="Helical" evidence="2">
    <location>
        <begin position="84"/>
        <end position="107"/>
    </location>
</feature>
<evidence type="ECO:0000256" key="1">
    <source>
        <dbReference type="ARBA" id="ARBA00022679"/>
    </source>
</evidence>
<feature type="transmembrane region" description="Helical" evidence="2">
    <location>
        <begin position="153"/>
        <end position="174"/>
    </location>
</feature>
<dbReference type="PROSITE" id="PS51186">
    <property type="entry name" value="GNAT"/>
    <property type="match status" value="1"/>
</dbReference>
<gene>
    <name evidence="4" type="ORF">LRAMOSA00046</name>
</gene>
<accession>A0A077W6H5</accession>
<keyword evidence="2" id="KW-0812">Transmembrane</keyword>
<dbReference type="Gene3D" id="3.40.630.30">
    <property type="match status" value="1"/>
</dbReference>
<dbReference type="PANTHER" id="PTHR13947">
    <property type="entry name" value="GNAT FAMILY N-ACETYLTRANSFERASE"/>
    <property type="match status" value="1"/>
</dbReference>
<keyword evidence="1" id="KW-0808">Transferase</keyword>
<dbReference type="Pfam" id="PF00583">
    <property type="entry name" value="Acetyltransf_1"/>
    <property type="match status" value="1"/>
</dbReference>
<dbReference type="InterPro" id="IPR016181">
    <property type="entry name" value="Acyl_CoA_acyltransferase"/>
</dbReference>
<dbReference type="SUPFAM" id="SSF55729">
    <property type="entry name" value="Acyl-CoA N-acyltransferases (Nat)"/>
    <property type="match status" value="1"/>
</dbReference>
<dbReference type="EMBL" id="LK023313">
    <property type="protein sequence ID" value="CDS02641.1"/>
    <property type="molecule type" value="Genomic_DNA"/>
</dbReference>
<evidence type="ECO:0000313" key="4">
    <source>
        <dbReference type="EMBL" id="CDS02641.1"/>
    </source>
</evidence>
<evidence type="ECO:0000259" key="3">
    <source>
        <dbReference type="PROSITE" id="PS51186"/>
    </source>
</evidence>
<dbReference type="OrthoDB" id="2204056at2759"/>
<dbReference type="InterPro" id="IPR000182">
    <property type="entry name" value="GNAT_dom"/>
</dbReference>
<proteinExistence type="predicted"/>
<protein>
    <recommendedName>
        <fullName evidence="3">N-acetyltransferase domain-containing protein</fullName>
    </recommendedName>
</protein>
<sequence length="310" mass="35574">MPPKKKDQDNTKIILRTYEASDLEAVRALHTTTCYYGLVPEGIRAKLWSPITWLMWFCGYTLLLMTIPALVLGDPDATLDKERWTPFILKMVLSALWAAIGFSLVYIKTERVDVARQVDDALANDLSNPEEYYLPWMTDENGVKVPRPQEVPAHFWVLTVNGVVCGMLGMIAYADRVRDKRDTAQLKLPWWKRVLGGSKPDAYFAEPTEPKTAILQRWAIAYEYQTLGLSSLMLERAMKWAKENDIDYVFAGTNETHMAAEQILTRRHGFQMVNKRRNMFGHVATLVCNVQTWIEEYGSKSKGVYKKVKK</sequence>
<dbReference type="InterPro" id="IPR050769">
    <property type="entry name" value="NAT_camello-type"/>
</dbReference>
<reference evidence="4" key="1">
    <citation type="journal article" date="2014" name="Genome Announc.">
        <title>De novo whole-genome sequence and genome annotation of Lichtheimia ramosa.</title>
        <authorList>
            <person name="Linde J."/>
            <person name="Schwartze V."/>
            <person name="Binder U."/>
            <person name="Lass-Florl C."/>
            <person name="Voigt K."/>
            <person name="Horn F."/>
        </authorList>
    </citation>
    <scope>NUCLEOTIDE SEQUENCE</scope>
    <source>
        <strain evidence="4">JMRC FSU:6197</strain>
    </source>
</reference>
<organism evidence="4">
    <name type="scientific">Lichtheimia ramosa</name>
    <dbReference type="NCBI Taxonomy" id="688394"/>
    <lineage>
        <taxon>Eukaryota</taxon>
        <taxon>Fungi</taxon>
        <taxon>Fungi incertae sedis</taxon>
        <taxon>Mucoromycota</taxon>
        <taxon>Mucoromycotina</taxon>
        <taxon>Mucoromycetes</taxon>
        <taxon>Mucorales</taxon>
        <taxon>Lichtheimiaceae</taxon>
        <taxon>Lichtheimia</taxon>
    </lineage>
</organism>